<proteinExistence type="predicted"/>
<dbReference type="EMBL" id="JANPWB010000009">
    <property type="protein sequence ID" value="KAJ1148590.1"/>
    <property type="molecule type" value="Genomic_DNA"/>
</dbReference>
<dbReference type="AlphaFoldDB" id="A0AAV7R900"/>
<dbReference type="Proteomes" id="UP001066276">
    <property type="component" value="Chromosome 5"/>
</dbReference>
<sequence length="70" mass="7491">MVPVAVLGTLVRRRPCGIGGHVATASALIRGHAAISSRSQLPPRTRVTDSAGKTDHFSSKWDVYNVHVLD</sequence>
<keyword evidence="2" id="KW-1185">Reference proteome</keyword>
<comment type="caution">
    <text evidence="1">The sequence shown here is derived from an EMBL/GenBank/DDBJ whole genome shotgun (WGS) entry which is preliminary data.</text>
</comment>
<reference evidence="1" key="1">
    <citation type="journal article" date="2022" name="bioRxiv">
        <title>Sequencing and chromosome-scale assembly of the giantPleurodeles waltlgenome.</title>
        <authorList>
            <person name="Brown T."/>
            <person name="Elewa A."/>
            <person name="Iarovenko S."/>
            <person name="Subramanian E."/>
            <person name="Araus A.J."/>
            <person name="Petzold A."/>
            <person name="Susuki M."/>
            <person name="Suzuki K.-i.T."/>
            <person name="Hayashi T."/>
            <person name="Toyoda A."/>
            <person name="Oliveira C."/>
            <person name="Osipova E."/>
            <person name="Leigh N.D."/>
            <person name="Simon A."/>
            <person name="Yun M.H."/>
        </authorList>
    </citation>
    <scope>NUCLEOTIDE SEQUENCE</scope>
    <source>
        <strain evidence="1">20211129_DDA</strain>
        <tissue evidence="1">Liver</tissue>
    </source>
</reference>
<evidence type="ECO:0000313" key="1">
    <source>
        <dbReference type="EMBL" id="KAJ1148590.1"/>
    </source>
</evidence>
<gene>
    <name evidence="1" type="ORF">NDU88_001418</name>
</gene>
<name>A0AAV7R900_PLEWA</name>
<accession>A0AAV7R900</accession>
<organism evidence="1 2">
    <name type="scientific">Pleurodeles waltl</name>
    <name type="common">Iberian ribbed newt</name>
    <dbReference type="NCBI Taxonomy" id="8319"/>
    <lineage>
        <taxon>Eukaryota</taxon>
        <taxon>Metazoa</taxon>
        <taxon>Chordata</taxon>
        <taxon>Craniata</taxon>
        <taxon>Vertebrata</taxon>
        <taxon>Euteleostomi</taxon>
        <taxon>Amphibia</taxon>
        <taxon>Batrachia</taxon>
        <taxon>Caudata</taxon>
        <taxon>Salamandroidea</taxon>
        <taxon>Salamandridae</taxon>
        <taxon>Pleurodelinae</taxon>
        <taxon>Pleurodeles</taxon>
    </lineage>
</organism>
<protein>
    <recommendedName>
        <fullName evidence="3">Secreted protein</fullName>
    </recommendedName>
</protein>
<evidence type="ECO:0000313" key="2">
    <source>
        <dbReference type="Proteomes" id="UP001066276"/>
    </source>
</evidence>
<evidence type="ECO:0008006" key="3">
    <source>
        <dbReference type="Google" id="ProtNLM"/>
    </source>
</evidence>